<dbReference type="KEGG" id="mema:MMAB1_3158"/>
<feature type="domain" description="2Fe-2S ferredoxin-type" evidence="2">
    <location>
        <begin position="2"/>
        <end position="94"/>
    </location>
</feature>
<evidence type="ECO:0000259" key="2">
    <source>
        <dbReference type="PROSITE" id="PS51085"/>
    </source>
</evidence>
<organism evidence="3 4">
    <name type="scientific">Methanoculleus bourgensis</name>
    <dbReference type="NCBI Taxonomy" id="83986"/>
    <lineage>
        <taxon>Archaea</taxon>
        <taxon>Methanobacteriati</taxon>
        <taxon>Methanobacteriota</taxon>
        <taxon>Stenosarchaea group</taxon>
        <taxon>Methanomicrobia</taxon>
        <taxon>Methanomicrobiales</taxon>
        <taxon>Methanomicrobiaceae</taxon>
        <taxon>Methanoculleus</taxon>
    </lineage>
</organism>
<dbReference type="Gene3D" id="3.10.20.30">
    <property type="match status" value="1"/>
</dbReference>
<evidence type="ECO:0000256" key="1">
    <source>
        <dbReference type="SAM" id="MobiDB-lite"/>
    </source>
</evidence>
<feature type="compositionally biased region" description="Low complexity" evidence="1">
    <location>
        <begin position="161"/>
        <end position="175"/>
    </location>
</feature>
<name>A0A110BK58_9EURY</name>
<reference evidence="3 4" key="1">
    <citation type="submission" date="2016-01" db="EMBL/GenBank/DDBJ databases">
        <authorList>
            <person name="Manzoor S."/>
        </authorList>
    </citation>
    <scope>NUCLEOTIDE SEQUENCE [LARGE SCALE GENOMIC DNA]</scope>
    <source>
        <strain evidence="3">Methanoculleus sp MAB1</strain>
    </source>
</reference>
<dbReference type="PROSITE" id="PS51085">
    <property type="entry name" value="2FE2S_FER_2"/>
    <property type="match status" value="1"/>
</dbReference>
<evidence type="ECO:0000313" key="3">
    <source>
        <dbReference type="EMBL" id="CVK34371.1"/>
    </source>
</evidence>
<accession>A0A110BK58</accession>
<dbReference type="SUPFAM" id="SSF54292">
    <property type="entry name" value="2Fe-2S ferredoxin-like"/>
    <property type="match status" value="1"/>
</dbReference>
<dbReference type="Proteomes" id="UP000069850">
    <property type="component" value="Chromosome 1"/>
</dbReference>
<dbReference type="GeneID" id="70638200"/>
<gene>
    <name evidence="3" type="ORF">MMAB1_3158</name>
</gene>
<dbReference type="RefSeq" id="WP_238320369.1">
    <property type="nucleotide sequence ID" value="NZ_LT158599.1"/>
</dbReference>
<dbReference type="InterPro" id="IPR001041">
    <property type="entry name" value="2Fe-2S_ferredoxin-type"/>
</dbReference>
<dbReference type="AlphaFoldDB" id="A0A110BK58"/>
<dbReference type="Pfam" id="PF00111">
    <property type="entry name" value="Fer2"/>
    <property type="match status" value="1"/>
</dbReference>
<dbReference type="CDD" id="cd00207">
    <property type="entry name" value="fer2"/>
    <property type="match status" value="1"/>
</dbReference>
<feature type="region of interest" description="Disordered" evidence="1">
    <location>
        <begin position="125"/>
        <end position="175"/>
    </location>
</feature>
<dbReference type="InterPro" id="IPR012675">
    <property type="entry name" value="Beta-grasp_dom_sf"/>
</dbReference>
<sequence length="175" mass="18580">MPTATFLPGYRKAVVPSGTTILDAARAAGLPMNVVCGGQGKCGKCLVFIKDGTVSFDIEDCRRFFSNNEIASGACLACRATIVGDVRVEVPAESLIQEQKILVEIPGMKEVPLKPAVWKYEVHLTPPSLDDTTPRPRPPAGGDRRSGRPAPPTVYTHRSRSSATSRRCSAGAGGT</sequence>
<dbReference type="EMBL" id="LT158599">
    <property type="protein sequence ID" value="CVK34371.1"/>
    <property type="molecule type" value="Genomic_DNA"/>
</dbReference>
<evidence type="ECO:0000313" key="4">
    <source>
        <dbReference type="Proteomes" id="UP000069850"/>
    </source>
</evidence>
<dbReference type="InterPro" id="IPR036010">
    <property type="entry name" value="2Fe-2S_ferredoxin-like_sf"/>
</dbReference>
<dbReference type="GO" id="GO:0051536">
    <property type="term" value="F:iron-sulfur cluster binding"/>
    <property type="evidence" value="ECO:0007669"/>
    <property type="project" value="InterPro"/>
</dbReference>
<proteinExistence type="predicted"/>
<protein>
    <submittedName>
        <fullName evidence="3">Ferredoxin</fullName>
    </submittedName>
</protein>